<reference evidence="5" key="1">
    <citation type="submission" date="2022-11" db="UniProtKB">
        <authorList>
            <consortium name="EnsemblMetazoa"/>
        </authorList>
    </citation>
    <scope>IDENTIFICATION</scope>
</reference>
<dbReference type="Gene3D" id="2.130.10.10">
    <property type="entry name" value="YVTN repeat-like/Quinoprotein amine dehydrogenase"/>
    <property type="match status" value="1"/>
</dbReference>
<dbReference type="SUPFAM" id="SSF81383">
    <property type="entry name" value="F-box domain"/>
    <property type="match status" value="1"/>
</dbReference>
<dbReference type="InterPro" id="IPR001810">
    <property type="entry name" value="F-box_dom"/>
</dbReference>
<dbReference type="InterPro" id="IPR036047">
    <property type="entry name" value="F-box-like_dom_sf"/>
</dbReference>
<dbReference type="OMA" id="TNSICAM"/>
<dbReference type="Gene3D" id="1.20.1280.50">
    <property type="match status" value="1"/>
</dbReference>
<dbReference type="PROSITE" id="PS50181">
    <property type="entry name" value="FBOX"/>
    <property type="match status" value="1"/>
</dbReference>
<dbReference type="Pfam" id="PF12937">
    <property type="entry name" value="F-box-like"/>
    <property type="match status" value="1"/>
</dbReference>
<dbReference type="RefSeq" id="XP_038065143.1">
    <property type="nucleotide sequence ID" value="XM_038209215.1"/>
</dbReference>
<accession>A0A914ANF9</accession>
<protein>
    <recommendedName>
        <fullName evidence="4">F-box domain-containing protein</fullName>
    </recommendedName>
</protein>
<dbReference type="PANTHER" id="PTHR44436">
    <property type="entry name" value="F-BOX/WD REPEAT-CONTAINING PROTEIN 2"/>
    <property type="match status" value="1"/>
</dbReference>
<dbReference type="AlphaFoldDB" id="A0A914ANF9"/>
<dbReference type="InterPro" id="IPR011047">
    <property type="entry name" value="Quinoprotein_ADH-like_sf"/>
</dbReference>
<feature type="region of interest" description="Disordered" evidence="3">
    <location>
        <begin position="1"/>
        <end position="24"/>
    </location>
</feature>
<evidence type="ECO:0000259" key="4">
    <source>
        <dbReference type="PROSITE" id="PS50181"/>
    </source>
</evidence>
<keyword evidence="6" id="KW-1185">Reference proteome</keyword>
<evidence type="ECO:0000256" key="1">
    <source>
        <dbReference type="ARBA" id="ARBA00022574"/>
    </source>
</evidence>
<proteinExistence type="predicted"/>
<dbReference type="GeneID" id="119735504"/>
<evidence type="ECO:0000313" key="5">
    <source>
        <dbReference type="EnsemblMetazoa" id="XP_038065143.1"/>
    </source>
</evidence>
<organism evidence="5 6">
    <name type="scientific">Patiria miniata</name>
    <name type="common">Bat star</name>
    <name type="synonym">Asterina miniata</name>
    <dbReference type="NCBI Taxonomy" id="46514"/>
    <lineage>
        <taxon>Eukaryota</taxon>
        <taxon>Metazoa</taxon>
        <taxon>Echinodermata</taxon>
        <taxon>Eleutherozoa</taxon>
        <taxon>Asterozoa</taxon>
        <taxon>Asteroidea</taxon>
        <taxon>Valvatacea</taxon>
        <taxon>Valvatida</taxon>
        <taxon>Asterinidae</taxon>
        <taxon>Patiria</taxon>
    </lineage>
</organism>
<evidence type="ECO:0000313" key="6">
    <source>
        <dbReference type="Proteomes" id="UP000887568"/>
    </source>
</evidence>
<dbReference type="InterPro" id="IPR042627">
    <property type="entry name" value="FBXW2"/>
</dbReference>
<evidence type="ECO:0000256" key="2">
    <source>
        <dbReference type="ARBA" id="ARBA00022737"/>
    </source>
</evidence>
<dbReference type="InterPro" id="IPR015943">
    <property type="entry name" value="WD40/YVTN_repeat-like_dom_sf"/>
</dbReference>
<feature type="domain" description="F-box" evidence="4">
    <location>
        <begin position="30"/>
        <end position="76"/>
    </location>
</feature>
<sequence>MGNVPRFVKSADSSSEGDTKGQCAADASTGSPIYAVPNDLIPTILQHLSAADLCHVASCCRWLRILANQDSLWRPLCQSRGWEHYGTTTDLAKIASYGPSKQATGATRSGHYSVTFQNDRIVTDDNTAGLTSTCRWKDVYMRAYHLDRNWATNHSHECKIKFNYYSRPDFFVDGDLLAIHNGFSEVRVYDIRKQTRLCVIPCENSANSIKLKDGVLVVPFRDGRAHAFDARTGKTLQKIKGNWVYGQMLLFFDGEVVIIIPRDDNYLRNYVERLRDIYVWSVKDGKPQCILTLDPADRVNKFYGVDYRDKMVAAVYDDDYIRVWDARSGQCLHKLTCPGEMSKVQLGDNVIVGFGTKGDMCVISIWSQDTGECQKVIHVDQPYAYNEEIVNNLIILDCRTKYGDRHTRSAYAFNLRGELVTEEMRRTLVKVNGNGSKLLFHLPNDPVEGSRETWKGVIFNATPNGLVRLFDVGSAKIVWMDEIRMILYDDDKHRIIIHNYW</sequence>
<dbReference type="PANTHER" id="PTHR44436:SF1">
    <property type="entry name" value="F-BOX_WD REPEAT-CONTAINING PROTEIN 2"/>
    <property type="match status" value="1"/>
</dbReference>
<keyword evidence="2" id="KW-0677">Repeat</keyword>
<dbReference type="SUPFAM" id="SSF50998">
    <property type="entry name" value="Quinoprotein alcohol dehydrogenase-like"/>
    <property type="match status" value="1"/>
</dbReference>
<name>A0A914ANF9_PATMI</name>
<dbReference type="EnsemblMetazoa" id="XM_038209215.1">
    <property type="protein sequence ID" value="XP_038065143.1"/>
    <property type="gene ID" value="LOC119735504"/>
</dbReference>
<keyword evidence="1" id="KW-0853">WD repeat</keyword>
<dbReference type="OrthoDB" id="3219396at2759"/>
<evidence type="ECO:0000256" key="3">
    <source>
        <dbReference type="SAM" id="MobiDB-lite"/>
    </source>
</evidence>
<dbReference type="Proteomes" id="UP000887568">
    <property type="component" value="Unplaced"/>
</dbReference>